<dbReference type="Pfam" id="PF00440">
    <property type="entry name" value="TetR_N"/>
    <property type="match status" value="1"/>
</dbReference>
<feature type="DNA-binding region" description="H-T-H motif" evidence="4">
    <location>
        <begin position="30"/>
        <end position="49"/>
    </location>
</feature>
<dbReference type="AlphaFoldDB" id="A0A366WRV4"/>
<evidence type="ECO:0000313" key="7">
    <source>
        <dbReference type="Proteomes" id="UP000252706"/>
    </source>
</evidence>
<dbReference type="InterPro" id="IPR050109">
    <property type="entry name" value="HTH-type_TetR-like_transc_reg"/>
</dbReference>
<dbReference type="GO" id="GO:0003700">
    <property type="term" value="F:DNA-binding transcription factor activity"/>
    <property type="evidence" value="ECO:0007669"/>
    <property type="project" value="TreeGrafter"/>
</dbReference>
<reference evidence="6 7" key="1">
    <citation type="submission" date="2018-07" db="EMBL/GenBank/DDBJ databases">
        <title>Modular assembly of carbohydrate-degrading microbial communities in the ocean.</title>
        <authorList>
            <person name="Enke T.N."/>
            <person name="Datta M.S."/>
            <person name="Schwartzman J.A."/>
            <person name="Cermak N."/>
            <person name="Schmitz D.A."/>
            <person name="Barrere J."/>
            <person name="Cordero O.X."/>
        </authorList>
    </citation>
    <scope>NUCLEOTIDE SEQUENCE [LARGE SCALE GENOMIC DNA]</scope>
    <source>
        <strain evidence="6 7">C3M10</strain>
    </source>
</reference>
<dbReference type="FunFam" id="1.10.10.60:FF:000141">
    <property type="entry name" value="TetR family transcriptional regulator"/>
    <property type="match status" value="1"/>
</dbReference>
<comment type="caution">
    <text evidence="6">The sequence shown here is derived from an EMBL/GenBank/DDBJ whole genome shotgun (WGS) entry which is preliminary data.</text>
</comment>
<evidence type="ECO:0000256" key="3">
    <source>
        <dbReference type="ARBA" id="ARBA00023163"/>
    </source>
</evidence>
<gene>
    <name evidence="6" type="ORF">DS909_18220</name>
</gene>
<organism evidence="6 7">
    <name type="scientific">Phaeobacter gallaeciensis</name>
    <dbReference type="NCBI Taxonomy" id="60890"/>
    <lineage>
        <taxon>Bacteria</taxon>
        <taxon>Pseudomonadati</taxon>
        <taxon>Pseudomonadota</taxon>
        <taxon>Alphaproteobacteria</taxon>
        <taxon>Rhodobacterales</taxon>
        <taxon>Roseobacteraceae</taxon>
        <taxon>Phaeobacter</taxon>
    </lineage>
</organism>
<sequence>MKDSKSDPKQNAIVTSAWQAFATYGFRKTSMDDIARGAGMSRPALYQHYRNKENIFRSLVQHHYDEARVSVRDALQMDGSVIEVLTNALQKQSEGAAELLMSPHGMELLDVGSTTAPDIVEAGEAALQVLYAEWLERQVARGSAKLPGEAGVVAAMLTTALKGIKAHAPDVASYTARVQLLGALAGAGLSVR</sequence>
<dbReference type="Gene3D" id="1.10.10.60">
    <property type="entry name" value="Homeodomain-like"/>
    <property type="match status" value="1"/>
</dbReference>
<dbReference type="EMBL" id="QOCE01000045">
    <property type="protein sequence ID" value="RBW51531.1"/>
    <property type="molecule type" value="Genomic_DNA"/>
</dbReference>
<dbReference type="PANTHER" id="PTHR30055">
    <property type="entry name" value="HTH-TYPE TRANSCRIPTIONAL REGULATOR RUTR"/>
    <property type="match status" value="1"/>
</dbReference>
<dbReference type="PRINTS" id="PR00455">
    <property type="entry name" value="HTHTETR"/>
</dbReference>
<evidence type="ECO:0000313" key="6">
    <source>
        <dbReference type="EMBL" id="RBW51531.1"/>
    </source>
</evidence>
<dbReference type="OrthoDB" id="9802802at2"/>
<proteinExistence type="predicted"/>
<dbReference type="RefSeq" id="WP_113824886.1">
    <property type="nucleotide sequence ID" value="NZ_QOCE01000045.1"/>
</dbReference>
<keyword evidence="3" id="KW-0804">Transcription</keyword>
<evidence type="ECO:0000256" key="1">
    <source>
        <dbReference type="ARBA" id="ARBA00023015"/>
    </source>
</evidence>
<keyword evidence="2 4" id="KW-0238">DNA-binding</keyword>
<dbReference type="GO" id="GO:0000976">
    <property type="term" value="F:transcription cis-regulatory region binding"/>
    <property type="evidence" value="ECO:0007669"/>
    <property type="project" value="TreeGrafter"/>
</dbReference>
<dbReference type="InterPro" id="IPR009057">
    <property type="entry name" value="Homeodomain-like_sf"/>
</dbReference>
<name>A0A366WRV4_9RHOB</name>
<feature type="domain" description="HTH tetR-type" evidence="5">
    <location>
        <begin position="7"/>
        <end position="67"/>
    </location>
</feature>
<dbReference type="PROSITE" id="PS50977">
    <property type="entry name" value="HTH_TETR_2"/>
    <property type="match status" value="1"/>
</dbReference>
<dbReference type="InterPro" id="IPR001647">
    <property type="entry name" value="HTH_TetR"/>
</dbReference>
<dbReference type="Gene3D" id="1.10.357.10">
    <property type="entry name" value="Tetracycline Repressor, domain 2"/>
    <property type="match status" value="1"/>
</dbReference>
<evidence type="ECO:0000256" key="2">
    <source>
        <dbReference type="ARBA" id="ARBA00023125"/>
    </source>
</evidence>
<evidence type="ECO:0000256" key="4">
    <source>
        <dbReference type="PROSITE-ProRule" id="PRU00335"/>
    </source>
</evidence>
<keyword evidence="1" id="KW-0805">Transcription regulation</keyword>
<dbReference type="PANTHER" id="PTHR30055:SF146">
    <property type="entry name" value="HTH-TYPE TRANSCRIPTIONAL DUAL REGULATOR CECR"/>
    <property type="match status" value="1"/>
</dbReference>
<dbReference type="SUPFAM" id="SSF46689">
    <property type="entry name" value="Homeodomain-like"/>
    <property type="match status" value="1"/>
</dbReference>
<accession>A0A366WRV4</accession>
<evidence type="ECO:0000259" key="5">
    <source>
        <dbReference type="PROSITE" id="PS50977"/>
    </source>
</evidence>
<dbReference type="Proteomes" id="UP000252706">
    <property type="component" value="Unassembled WGS sequence"/>
</dbReference>
<protein>
    <submittedName>
        <fullName evidence="6">TetR/AcrR family transcriptional regulator</fullName>
    </submittedName>
</protein>